<dbReference type="Pfam" id="PF01553">
    <property type="entry name" value="Acyltransferase"/>
    <property type="match status" value="1"/>
</dbReference>
<reference evidence="5 6" key="1">
    <citation type="submission" date="2023-11" db="EMBL/GenBank/DDBJ databases">
        <title>Novel species in genus Nocardioides.</title>
        <authorList>
            <person name="Zhou H."/>
        </authorList>
    </citation>
    <scope>NUCLEOTIDE SEQUENCE [LARGE SCALE GENOMIC DNA]</scope>
    <source>
        <strain evidence="5 6">S-58</strain>
    </source>
</reference>
<keyword evidence="1" id="KW-0808">Transferase</keyword>
<proteinExistence type="predicted"/>
<evidence type="ECO:0000256" key="3">
    <source>
        <dbReference type="SAM" id="MobiDB-lite"/>
    </source>
</evidence>
<evidence type="ECO:0000256" key="2">
    <source>
        <dbReference type="ARBA" id="ARBA00023315"/>
    </source>
</evidence>
<dbReference type="InterPro" id="IPR002123">
    <property type="entry name" value="Plipid/glycerol_acylTrfase"/>
</dbReference>
<dbReference type="SUPFAM" id="SSF69593">
    <property type="entry name" value="Glycerol-3-phosphate (1)-acyltransferase"/>
    <property type="match status" value="1"/>
</dbReference>
<name>A0ABU5KBK7_9ACTN</name>
<organism evidence="5 6">
    <name type="scientific">Nocardioides renjunii</name>
    <dbReference type="NCBI Taxonomy" id="3095075"/>
    <lineage>
        <taxon>Bacteria</taxon>
        <taxon>Bacillati</taxon>
        <taxon>Actinomycetota</taxon>
        <taxon>Actinomycetes</taxon>
        <taxon>Propionibacteriales</taxon>
        <taxon>Nocardioidaceae</taxon>
        <taxon>Nocardioides</taxon>
    </lineage>
</organism>
<keyword evidence="6" id="KW-1185">Reference proteome</keyword>
<accession>A0ABU5KBK7</accession>
<feature type="region of interest" description="Disordered" evidence="3">
    <location>
        <begin position="225"/>
        <end position="253"/>
    </location>
</feature>
<feature type="domain" description="Phospholipid/glycerol acyltransferase" evidence="4">
    <location>
        <begin position="54"/>
        <end position="164"/>
    </location>
</feature>
<dbReference type="CDD" id="cd07989">
    <property type="entry name" value="LPLAT_AGPAT-like"/>
    <property type="match status" value="1"/>
</dbReference>
<evidence type="ECO:0000259" key="4">
    <source>
        <dbReference type="SMART" id="SM00563"/>
    </source>
</evidence>
<protein>
    <submittedName>
        <fullName evidence="5">Lysophospholipid acyltransferase family protein</fullName>
    </submittedName>
</protein>
<dbReference type="Proteomes" id="UP001291999">
    <property type="component" value="Unassembled WGS sequence"/>
</dbReference>
<dbReference type="SMART" id="SM00563">
    <property type="entry name" value="PlsC"/>
    <property type="match status" value="1"/>
</dbReference>
<evidence type="ECO:0000313" key="6">
    <source>
        <dbReference type="Proteomes" id="UP001291999"/>
    </source>
</evidence>
<comment type="caution">
    <text evidence="5">The sequence shown here is derived from an EMBL/GenBank/DDBJ whole genome shotgun (WGS) entry which is preliminary data.</text>
</comment>
<evidence type="ECO:0000256" key="1">
    <source>
        <dbReference type="ARBA" id="ARBA00022679"/>
    </source>
</evidence>
<dbReference type="EMBL" id="JAXQPW010000003">
    <property type="protein sequence ID" value="MDZ5662312.1"/>
    <property type="molecule type" value="Genomic_DNA"/>
</dbReference>
<dbReference type="RefSeq" id="WP_322424402.1">
    <property type="nucleotide sequence ID" value="NZ_JAXQPW010000003.1"/>
</dbReference>
<dbReference type="PANTHER" id="PTHR10434">
    <property type="entry name" value="1-ACYL-SN-GLYCEROL-3-PHOSPHATE ACYLTRANSFERASE"/>
    <property type="match status" value="1"/>
</dbReference>
<evidence type="ECO:0000313" key="5">
    <source>
        <dbReference type="EMBL" id="MDZ5662312.1"/>
    </source>
</evidence>
<keyword evidence="2 5" id="KW-0012">Acyltransferase</keyword>
<gene>
    <name evidence="5" type="ORF">SFC79_11095</name>
</gene>
<dbReference type="GO" id="GO:0016746">
    <property type="term" value="F:acyltransferase activity"/>
    <property type="evidence" value="ECO:0007669"/>
    <property type="project" value="UniProtKB-KW"/>
</dbReference>
<dbReference type="PANTHER" id="PTHR10434:SF11">
    <property type="entry name" value="1-ACYL-SN-GLYCEROL-3-PHOSPHATE ACYLTRANSFERASE"/>
    <property type="match status" value="1"/>
</dbReference>
<sequence length="253" mass="27407">MTGTDVPADLPRSSEQHPATRLLRALRPPAGWLVRRRWRVRVHGDDRVPARGGVILAANHVGIIDGPLLAVLAPRPVHALTKLEMFEGRLGGFLRRTGQVPLDRYHPDPGAVRSCLRVLRDGGVVGIFPEGTRGDGELHRFHHGAAYLALVSGAPVVPVTMIGTRPPGGGSNALPERGGAIDVVFGRPWHTTQQPWPRTREQVGATSVLLWGHMLSELDSALSQTRRSLPGPLPAGQSEDDPDTGLVEHRREL</sequence>